<protein>
    <recommendedName>
        <fullName evidence="8">C3H1-type domain-containing protein</fullName>
    </recommendedName>
</protein>
<organism evidence="9 10">
    <name type="scientific">Hymenochirus boettgeri</name>
    <name type="common">Congo dwarf clawed frog</name>
    <dbReference type="NCBI Taxonomy" id="247094"/>
    <lineage>
        <taxon>Eukaryota</taxon>
        <taxon>Metazoa</taxon>
        <taxon>Chordata</taxon>
        <taxon>Craniata</taxon>
        <taxon>Vertebrata</taxon>
        <taxon>Euteleostomi</taxon>
        <taxon>Amphibia</taxon>
        <taxon>Batrachia</taxon>
        <taxon>Anura</taxon>
        <taxon>Pipoidea</taxon>
        <taxon>Pipidae</taxon>
        <taxon>Pipinae</taxon>
        <taxon>Hymenochirus</taxon>
    </lineage>
</organism>
<dbReference type="OrthoDB" id="5395350at2759"/>
<keyword evidence="10" id="KW-1185">Reference proteome</keyword>
<dbReference type="SMART" id="SM00356">
    <property type="entry name" value="ZnF_C3H1"/>
    <property type="match status" value="3"/>
</dbReference>
<feature type="coiled-coil region" evidence="6">
    <location>
        <begin position="388"/>
        <end position="418"/>
    </location>
</feature>
<evidence type="ECO:0000256" key="2">
    <source>
        <dbReference type="ARBA" id="ARBA00022737"/>
    </source>
</evidence>
<evidence type="ECO:0000313" key="9">
    <source>
        <dbReference type="EMBL" id="KAG8451044.1"/>
    </source>
</evidence>
<feature type="region of interest" description="Disordered" evidence="7">
    <location>
        <begin position="664"/>
        <end position="703"/>
    </location>
</feature>
<comment type="caution">
    <text evidence="9">The sequence shown here is derived from an EMBL/GenBank/DDBJ whole genome shotgun (WGS) entry which is preliminary data.</text>
</comment>
<keyword evidence="1 5" id="KW-0479">Metal-binding</keyword>
<feature type="compositionally biased region" description="Acidic residues" evidence="7">
    <location>
        <begin position="157"/>
        <end position="172"/>
    </location>
</feature>
<dbReference type="PANTHER" id="PTHR15725">
    <property type="entry name" value="ZN-FINGER, C-X8-C-X5-C-X3-H TYPE-CONTAINING"/>
    <property type="match status" value="1"/>
</dbReference>
<accession>A0A8T2K5E3</accession>
<proteinExistence type="predicted"/>
<dbReference type="GO" id="GO:0016973">
    <property type="term" value="P:poly(A)+ mRNA export from nucleus"/>
    <property type="evidence" value="ECO:0007669"/>
    <property type="project" value="TreeGrafter"/>
</dbReference>
<reference evidence="9" key="1">
    <citation type="thesis" date="2020" institute="ProQuest LLC" country="789 East Eisenhower Parkway, Ann Arbor, MI, USA">
        <title>Comparative Genomics and Chromosome Evolution.</title>
        <authorList>
            <person name="Mudd A.B."/>
        </authorList>
    </citation>
    <scope>NUCLEOTIDE SEQUENCE</scope>
    <source>
        <strain evidence="9">Female2</strain>
        <tissue evidence="9">Blood</tissue>
    </source>
</reference>
<dbReference type="Gene3D" id="3.30.1370.210">
    <property type="match status" value="1"/>
</dbReference>
<dbReference type="Pfam" id="PF15663">
    <property type="entry name" value="zf-CCCH_3"/>
    <property type="match status" value="1"/>
</dbReference>
<dbReference type="Proteomes" id="UP000812440">
    <property type="component" value="Chromosome 2"/>
</dbReference>
<keyword evidence="3 5" id="KW-0863">Zinc-finger</keyword>
<feature type="region of interest" description="Disordered" evidence="7">
    <location>
        <begin position="437"/>
        <end position="457"/>
    </location>
</feature>
<evidence type="ECO:0000256" key="1">
    <source>
        <dbReference type="ARBA" id="ARBA00022723"/>
    </source>
</evidence>
<keyword evidence="4 5" id="KW-0862">Zinc</keyword>
<evidence type="ECO:0000259" key="8">
    <source>
        <dbReference type="PROSITE" id="PS50103"/>
    </source>
</evidence>
<feature type="region of interest" description="Disordered" evidence="7">
    <location>
        <begin position="137"/>
        <end position="172"/>
    </location>
</feature>
<dbReference type="InterPro" id="IPR000571">
    <property type="entry name" value="Znf_CCCH"/>
</dbReference>
<keyword evidence="6" id="KW-0175">Coiled coil</keyword>
<name>A0A8T2K5E3_9PIPI</name>
<evidence type="ECO:0000256" key="6">
    <source>
        <dbReference type="SAM" id="Coils"/>
    </source>
</evidence>
<dbReference type="EMBL" id="JAACNH010000002">
    <property type="protein sequence ID" value="KAG8451044.1"/>
    <property type="molecule type" value="Genomic_DNA"/>
</dbReference>
<dbReference type="FunFam" id="4.10.1000.10:FF:000024">
    <property type="entry name" value="Zinc finger CCCH domain-containing protein 11A"/>
    <property type="match status" value="1"/>
</dbReference>
<dbReference type="InterPro" id="IPR041686">
    <property type="entry name" value="Znf-CCCH_3"/>
</dbReference>
<feature type="zinc finger region" description="C3H1-type" evidence="5">
    <location>
        <begin position="2"/>
        <end position="29"/>
    </location>
</feature>
<gene>
    <name evidence="9" type="ORF">GDO86_003358</name>
</gene>
<evidence type="ECO:0000256" key="3">
    <source>
        <dbReference type="ARBA" id="ARBA00022771"/>
    </source>
</evidence>
<feature type="domain" description="C3H1-type" evidence="8">
    <location>
        <begin position="2"/>
        <end position="29"/>
    </location>
</feature>
<dbReference type="PANTHER" id="PTHR15725:SF14">
    <property type="entry name" value="ZINC FINGER CCCH DOMAIN-CONTAINING PROTEIN 11A"/>
    <property type="match status" value="1"/>
</dbReference>
<evidence type="ECO:0000256" key="7">
    <source>
        <dbReference type="SAM" id="MobiDB-lite"/>
    </source>
</evidence>
<evidence type="ECO:0000256" key="5">
    <source>
        <dbReference type="PROSITE-ProRule" id="PRU00723"/>
    </source>
</evidence>
<sequence>MSNKGDDCYFYFYSTCTKGDSCPFRHCEAALGNETVCTLWQDQRCFREICRFRHMEIDKKRSEIPCYWENQISGCQKGNCAFHHTKGRFVDGIYLPPSKTNPPVPEVSDAELPSSHLAGTQSKVPVASPPQLRGLKKIEPNENIPSPTHPPVVINAADDDEDDEDQVSEEGDELKYNCQQHASPKAHQGAHIISIRKAAKKNIGSSTAPILPPGSSTKAVAEEKMVVRTVSFCSKNDHPNIRLSMCQRLGRRKEAGEESLMAEFFPPAKKRLSERLGKRMTSGEDTVLQPEEVLIPRPVKERLGFPPEQSSIEAENVINPASEFHIKTLQEIRQEKASKKQGASTIISSTKSQETLDATKFQHSLLIQQAENKCGQLKLWTCESQNNREQEALKVEGYETKIQRNEKQQVEIEKVKNKDKTTNLRSLLSNIQSAKQLKIEKKSNNSTNTEPKRSLSALHPSCVHLKDSKGTSCSIEQVRVKTLEEIRREKALRIQQSIKQEKTQSEEVDSQLQAPSIRKRILRISSSVGSKGSELVKTSAETRLEDIAKVKCVKSSSENKKEEANHRCLSFLKAQLTTTKSTSILEKKYNCDSIPSVQGHENKTKVKVNVDSRDSKKHLPRKITVKRKAQEVNTIAAVRPLSSAEQDLISDMVAIKAMTEEHPIKHSKESELDNSEPHLPNAAHVPARSRRTSTTSAGRSSIATEDDFDQLIWEISEGKLEAEIDLDPSKDEDDLLLELSEMIDS</sequence>
<feature type="compositionally biased region" description="Low complexity" evidence="7">
    <location>
        <begin position="692"/>
        <end position="703"/>
    </location>
</feature>
<dbReference type="PROSITE" id="PS50103">
    <property type="entry name" value="ZF_C3H1"/>
    <property type="match status" value="1"/>
</dbReference>
<dbReference type="AlphaFoldDB" id="A0A8T2K5E3"/>
<keyword evidence="2" id="KW-0677">Repeat</keyword>
<evidence type="ECO:0000256" key="4">
    <source>
        <dbReference type="ARBA" id="ARBA00022833"/>
    </source>
</evidence>
<evidence type="ECO:0000313" key="10">
    <source>
        <dbReference type="Proteomes" id="UP000812440"/>
    </source>
</evidence>
<dbReference type="GO" id="GO:0008270">
    <property type="term" value="F:zinc ion binding"/>
    <property type="evidence" value="ECO:0007669"/>
    <property type="project" value="UniProtKB-KW"/>
</dbReference>